<dbReference type="RefSeq" id="WP_284077001.1">
    <property type="nucleotide sequence ID" value="NZ_JAVLSM010000007.1"/>
</dbReference>
<proteinExistence type="predicted"/>
<evidence type="ECO:0000313" key="1">
    <source>
        <dbReference type="EMBL" id="MDT0337533.1"/>
    </source>
</evidence>
<comment type="caution">
    <text evidence="1">The sequence shown here is derived from an EMBL/GenBank/DDBJ whole genome shotgun (WGS) entry which is preliminary data.</text>
</comment>
<reference evidence="1" key="1">
    <citation type="submission" date="2023-02" db="EMBL/GenBank/DDBJ databases">
        <title>Description of Herbaspirillum huttiense subsp. nephrolepsisexaltata and Herbaspirillum huttiense subsp. lycopersicon.</title>
        <authorList>
            <person name="Poudel M."/>
            <person name="Sharma A."/>
            <person name="Goss E."/>
            <person name="Tapia J.H."/>
            <person name="Harmon C.M."/>
            <person name="Jones J.B."/>
        </authorList>
    </citation>
    <scope>NUCLEOTIDE SEQUENCE</scope>
    <source>
        <strain evidence="1">NC40101</strain>
    </source>
</reference>
<sequence length="292" mass="32460">MDQMESVASVALPNGMALYMLGWGDYERSNEGPFLGLATLDFKALAGQYRNDRYAEKEAAGEDECWLNEADFCSWLNEKGYLSPVTTKSVEIYISSTDGKQYVPKHWPECPECRPGRGKKDYGRCRESLNRIEVFYRCSNCSTTWGHHDEPNDEKLPMLEDDGRDTEGGCVPFSISKTCGIPFPTVIEVCRRYGWDSQGMNTGEAAKAMKSLGFTLVSVPLPGTGSKGKHTVRSVAAALHPSRAYILEVKSHWLSYVGGELVDNDRSTGLSTHVHHLYEVHRDLESASADSL</sequence>
<dbReference type="SUPFAM" id="SSF57783">
    <property type="entry name" value="Zinc beta-ribbon"/>
    <property type="match status" value="1"/>
</dbReference>
<dbReference type="AlphaFoldDB" id="A0AAE4K404"/>
<name>A0AAE4K404_9BURK</name>
<dbReference type="EMBL" id="JAVRAA010000005">
    <property type="protein sequence ID" value="MDT0337533.1"/>
    <property type="molecule type" value="Genomic_DNA"/>
</dbReference>
<protein>
    <submittedName>
        <fullName evidence="1">Uncharacterized protein</fullName>
    </submittedName>
</protein>
<gene>
    <name evidence="1" type="ORF">RJN63_11885</name>
</gene>
<organism evidence="1">
    <name type="scientific">Herbaspirillum huttiense subsp. nephrolepidis</name>
    <dbReference type="NCBI Taxonomy" id="3075126"/>
    <lineage>
        <taxon>Bacteria</taxon>
        <taxon>Pseudomonadati</taxon>
        <taxon>Pseudomonadota</taxon>
        <taxon>Betaproteobacteria</taxon>
        <taxon>Burkholderiales</taxon>
        <taxon>Oxalobacteraceae</taxon>
        <taxon>Herbaspirillum</taxon>
    </lineage>
</organism>
<accession>A0AAE4K404</accession>